<dbReference type="AlphaFoldDB" id="A0A7D4UP07"/>
<dbReference type="KEGG" id="mmab:HQ865_22975"/>
<evidence type="ECO:0000256" key="1">
    <source>
        <dbReference type="SAM" id="SignalP"/>
    </source>
</evidence>
<protein>
    <recommendedName>
        <fullName evidence="4">Outer membrane protein beta-barrel domain-containing protein</fullName>
    </recommendedName>
</protein>
<organism evidence="2 3">
    <name type="scientific">Mucilaginibacter mali</name>
    <dbReference type="NCBI Taxonomy" id="2740462"/>
    <lineage>
        <taxon>Bacteria</taxon>
        <taxon>Pseudomonadati</taxon>
        <taxon>Bacteroidota</taxon>
        <taxon>Sphingobacteriia</taxon>
        <taxon>Sphingobacteriales</taxon>
        <taxon>Sphingobacteriaceae</taxon>
        <taxon>Mucilaginibacter</taxon>
    </lineage>
</organism>
<dbReference type="RefSeq" id="WP_173417150.1">
    <property type="nucleotide sequence ID" value="NZ_CP054139.1"/>
</dbReference>
<name>A0A7D4UP07_9SPHI</name>
<feature type="chain" id="PRO_5028880849" description="Outer membrane protein beta-barrel domain-containing protein" evidence="1">
    <location>
        <begin position="20"/>
        <end position="234"/>
    </location>
</feature>
<gene>
    <name evidence="2" type="ORF">HQ865_22975</name>
</gene>
<evidence type="ECO:0000313" key="3">
    <source>
        <dbReference type="Proteomes" id="UP000505355"/>
    </source>
</evidence>
<dbReference type="EMBL" id="CP054139">
    <property type="protein sequence ID" value="QKJ32501.1"/>
    <property type="molecule type" value="Genomic_DNA"/>
</dbReference>
<sequence length="234" mass="26712">MKKYLFIIAFFIGTVSAKAQYNYSEWGIGGGYGTTRPYSDLRQNDTNKGMYFDLFYNYSPYLPFALEGQIGKLSGGNDLTDPSHRYFVNNYLAFNVHADLQLGEITEYEGDFFMQRLKGLYMGLGVGAIFNNITSVRRNAADIPEYVFPGKDHSVNALIPVRLGYEFKIYNYDDEPFMSINFTYTHNLTFAEGLDGYDDPNNHFKNNAQDMFRAITVGIKINFGNSVSYIKSIR</sequence>
<evidence type="ECO:0008006" key="4">
    <source>
        <dbReference type="Google" id="ProtNLM"/>
    </source>
</evidence>
<proteinExistence type="predicted"/>
<feature type="signal peptide" evidence="1">
    <location>
        <begin position="1"/>
        <end position="19"/>
    </location>
</feature>
<evidence type="ECO:0000313" key="2">
    <source>
        <dbReference type="EMBL" id="QKJ32501.1"/>
    </source>
</evidence>
<keyword evidence="3" id="KW-1185">Reference proteome</keyword>
<reference evidence="2 3" key="1">
    <citation type="submission" date="2020-05" db="EMBL/GenBank/DDBJ databases">
        <title>Mucilaginibacter mali sp. nov.</title>
        <authorList>
            <person name="Kim H.S."/>
            <person name="Lee K.C."/>
            <person name="Suh M.K."/>
            <person name="Kim J.-S."/>
            <person name="Han K.-I."/>
            <person name="Eom M.K."/>
            <person name="Shin Y.K."/>
            <person name="Lee J.-S."/>
        </authorList>
    </citation>
    <scope>NUCLEOTIDE SEQUENCE [LARGE SCALE GENOMIC DNA]</scope>
    <source>
        <strain evidence="2 3">G2-14</strain>
    </source>
</reference>
<keyword evidence="1" id="KW-0732">Signal</keyword>
<accession>A0A7D4UP07</accession>
<dbReference type="Proteomes" id="UP000505355">
    <property type="component" value="Chromosome"/>
</dbReference>